<accession>A0A8P4K5F6</accession>
<dbReference type="SUPFAM" id="SSF52540">
    <property type="entry name" value="P-loop containing nucleoside triphosphate hydrolases"/>
    <property type="match status" value="1"/>
</dbReference>
<dbReference type="Pfam" id="PF04548">
    <property type="entry name" value="AIG1"/>
    <property type="match status" value="1"/>
</dbReference>
<evidence type="ECO:0000256" key="2">
    <source>
        <dbReference type="ARBA" id="ARBA00022741"/>
    </source>
</evidence>
<dbReference type="Ensembl" id="ENSDLAT00005072515.1">
    <property type="protein sequence ID" value="ENSDLAP00005070480.1"/>
    <property type="gene ID" value="ENSDLAG00005028630.1"/>
</dbReference>
<dbReference type="GO" id="GO:0005525">
    <property type="term" value="F:GTP binding"/>
    <property type="evidence" value="ECO:0007669"/>
    <property type="project" value="UniProtKB-KW"/>
</dbReference>
<feature type="transmembrane region" description="Helical" evidence="4">
    <location>
        <begin position="215"/>
        <end position="235"/>
    </location>
</feature>
<dbReference type="RefSeq" id="XP_051244223.1">
    <property type="nucleotide sequence ID" value="XM_051388263.1"/>
</dbReference>
<keyword evidence="2" id="KW-0547">Nucleotide-binding</keyword>
<dbReference type="PANTHER" id="PTHR10903:SF188">
    <property type="entry name" value="GTPASE IMAP FAMILY MEMBER 2-LIKE-RELATED"/>
    <property type="match status" value="1"/>
</dbReference>
<dbReference type="GeneTree" id="ENSGT01120000271858"/>
<dbReference type="GeneID" id="127356490"/>
<dbReference type="Gene3D" id="3.40.50.300">
    <property type="entry name" value="P-loop containing nucleotide triphosphate hydrolases"/>
    <property type="match status" value="1"/>
</dbReference>
<keyword evidence="4" id="KW-0812">Transmembrane</keyword>
<proteinExistence type="inferred from homology"/>
<keyword evidence="4" id="KW-0472">Membrane</keyword>
<evidence type="ECO:0000313" key="6">
    <source>
        <dbReference type="Ensembl" id="ENSDLAP00005070480.1"/>
    </source>
</evidence>
<keyword evidence="3" id="KW-0342">GTP-binding</keyword>
<dbReference type="Proteomes" id="UP000694389">
    <property type="component" value="Unassembled WGS sequence"/>
</dbReference>
<dbReference type="OrthoDB" id="8949392at2759"/>
<dbReference type="InterPro" id="IPR045058">
    <property type="entry name" value="GIMA/IAN/Toc"/>
</dbReference>
<reference evidence="6" key="2">
    <citation type="submission" date="2025-09" db="UniProtKB">
        <authorList>
            <consortium name="Ensembl"/>
        </authorList>
    </citation>
    <scope>IDENTIFICATION</scope>
</reference>
<dbReference type="PROSITE" id="PS51720">
    <property type="entry name" value="G_AIG1"/>
    <property type="match status" value="1"/>
</dbReference>
<dbReference type="InterPro" id="IPR027417">
    <property type="entry name" value="P-loop_NTPase"/>
</dbReference>
<comment type="similarity">
    <text evidence="1">Belongs to the TRAFAC class TrmE-Era-EngA-EngB-Septin-like GTPase superfamily. AIG1/Toc34/Toc159-like paraseptin GTPase family. IAN subfamily.</text>
</comment>
<organism evidence="6 7">
    <name type="scientific">Dicentrarchus labrax</name>
    <name type="common">European seabass</name>
    <name type="synonym">Morone labrax</name>
    <dbReference type="NCBI Taxonomy" id="13489"/>
    <lineage>
        <taxon>Eukaryota</taxon>
        <taxon>Metazoa</taxon>
        <taxon>Chordata</taxon>
        <taxon>Craniata</taxon>
        <taxon>Vertebrata</taxon>
        <taxon>Euteleostomi</taxon>
        <taxon>Actinopterygii</taxon>
        <taxon>Neopterygii</taxon>
        <taxon>Teleostei</taxon>
        <taxon>Neoteleostei</taxon>
        <taxon>Acanthomorphata</taxon>
        <taxon>Eupercaria</taxon>
        <taxon>Moronidae</taxon>
        <taxon>Dicentrarchus</taxon>
    </lineage>
</organism>
<name>A0A8P4K5F6_DICLA</name>
<evidence type="ECO:0000313" key="7">
    <source>
        <dbReference type="Proteomes" id="UP000694389"/>
    </source>
</evidence>
<dbReference type="AlphaFoldDB" id="A0A8P4K5F6"/>
<dbReference type="InterPro" id="IPR006703">
    <property type="entry name" value="G_AIG1"/>
</dbReference>
<feature type="domain" description="AIG1-type G" evidence="5">
    <location>
        <begin position="11"/>
        <end position="203"/>
    </location>
</feature>
<reference evidence="6" key="1">
    <citation type="submission" date="2025-08" db="UniProtKB">
        <authorList>
            <consortium name="Ensembl"/>
        </authorList>
    </citation>
    <scope>IDENTIFICATION</scope>
</reference>
<dbReference type="PANTHER" id="PTHR10903">
    <property type="entry name" value="GTPASE, IMAP FAMILY MEMBER-RELATED"/>
    <property type="match status" value="1"/>
</dbReference>
<evidence type="ECO:0000259" key="5">
    <source>
        <dbReference type="PROSITE" id="PS51720"/>
    </source>
</evidence>
<evidence type="ECO:0000256" key="4">
    <source>
        <dbReference type="SAM" id="Phobius"/>
    </source>
</evidence>
<gene>
    <name evidence="6" type="primary">LOC127356490</name>
</gene>
<sequence length="282" mass="30697">MISEEPYLLDPSELRIVLVGRGKNRITSVRKILLGSSEENEKCSSGTKKCQRKEVKIGQQNVVIVETDLCNLERVSGEEEKEEVLSHAAPGPHVFLFVLSCKDRFTTPEQNAVEMFKETFSKNVTLYTMVLFTGGEELEGTIEEFVGESELKSFVDDCKGNCHVIKNNDESPSQRTELLQHINNMVQKNGEKFYTKEMLQEAEKEGKGWGVRRKVAFCVGASALGGATLGGTAFPMLKVPFAAAIGVPVGAVAGGLLGGAGILAVAHIKAKLHRAQQTNTSP</sequence>
<protein>
    <recommendedName>
        <fullName evidence="5">AIG1-type G domain-containing protein</fullName>
    </recommendedName>
</protein>
<feature type="transmembrane region" description="Helical" evidence="4">
    <location>
        <begin position="241"/>
        <end position="266"/>
    </location>
</feature>
<keyword evidence="7" id="KW-1185">Reference proteome</keyword>
<evidence type="ECO:0000256" key="3">
    <source>
        <dbReference type="ARBA" id="ARBA00023134"/>
    </source>
</evidence>
<evidence type="ECO:0000256" key="1">
    <source>
        <dbReference type="ARBA" id="ARBA00008535"/>
    </source>
</evidence>
<keyword evidence="4" id="KW-1133">Transmembrane helix</keyword>